<evidence type="ECO:0000313" key="5">
    <source>
        <dbReference type="EMBL" id="AXX86492.1"/>
    </source>
</evidence>
<evidence type="ECO:0000313" key="8">
    <source>
        <dbReference type="Proteomes" id="UP000264693"/>
    </source>
</evidence>
<dbReference type="PANTHER" id="PTHR42756:SF1">
    <property type="entry name" value="TRANSCRIPTIONAL REPRESSOR OF EMRAB OPERON"/>
    <property type="match status" value="1"/>
</dbReference>
<evidence type="ECO:0000256" key="3">
    <source>
        <dbReference type="ARBA" id="ARBA00023163"/>
    </source>
</evidence>
<dbReference type="Gene3D" id="1.10.10.10">
    <property type="entry name" value="Winged helix-like DNA-binding domain superfamily/Winged helix DNA-binding domain"/>
    <property type="match status" value="1"/>
</dbReference>
<evidence type="ECO:0000313" key="6">
    <source>
        <dbReference type="EMBL" id="PHO15307.1"/>
    </source>
</evidence>
<dbReference type="PANTHER" id="PTHR42756">
    <property type="entry name" value="TRANSCRIPTIONAL REGULATOR, MARR"/>
    <property type="match status" value="1"/>
</dbReference>
<keyword evidence="1" id="KW-0805">Transcription regulation</keyword>
<keyword evidence="2" id="KW-0238">DNA-binding</keyword>
<dbReference type="InterPro" id="IPR000835">
    <property type="entry name" value="HTH_MarR-typ"/>
</dbReference>
<dbReference type="PROSITE" id="PS50995">
    <property type="entry name" value="HTH_MARR_2"/>
    <property type="match status" value="1"/>
</dbReference>
<feature type="domain" description="HTH marR-type" evidence="4">
    <location>
        <begin position="1"/>
        <end position="140"/>
    </location>
</feature>
<evidence type="ECO:0000313" key="7">
    <source>
        <dbReference type="Proteomes" id="UP000224740"/>
    </source>
</evidence>
<dbReference type="Proteomes" id="UP000264693">
    <property type="component" value="Chromosome"/>
</dbReference>
<evidence type="ECO:0000256" key="1">
    <source>
        <dbReference type="ARBA" id="ARBA00023015"/>
    </source>
</evidence>
<dbReference type="EMBL" id="NXAO01000031">
    <property type="protein sequence ID" value="PHO15307.1"/>
    <property type="molecule type" value="Genomic_DNA"/>
</dbReference>
<dbReference type="AlphaFoldDB" id="A0A347TIR4"/>
<evidence type="ECO:0000256" key="2">
    <source>
        <dbReference type="ARBA" id="ARBA00023125"/>
    </source>
</evidence>
<dbReference type="RefSeq" id="WP_099311134.1">
    <property type="nucleotide sequence ID" value="NZ_CP032101.1"/>
</dbReference>
<dbReference type="GO" id="GO:0003700">
    <property type="term" value="F:DNA-binding transcription factor activity"/>
    <property type="evidence" value="ECO:0007669"/>
    <property type="project" value="InterPro"/>
</dbReference>
<gene>
    <name evidence="5" type="ORF">AMRN_0737</name>
    <name evidence="6" type="ORF">CPH92_07590</name>
</gene>
<dbReference type="SUPFAM" id="SSF46785">
    <property type="entry name" value="Winged helix' DNA-binding domain"/>
    <property type="match status" value="1"/>
</dbReference>
<keyword evidence="3" id="KW-0804">Transcription</keyword>
<organism evidence="5 8">
    <name type="scientific">Malaciobacter marinus</name>
    <dbReference type="NCBI Taxonomy" id="505249"/>
    <lineage>
        <taxon>Bacteria</taxon>
        <taxon>Pseudomonadati</taxon>
        <taxon>Campylobacterota</taxon>
        <taxon>Epsilonproteobacteria</taxon>
        <taxon>Campylobacterales</taxon>
        <taxon>Arcobacteraceae</taxon>
        <taxon>Malaciobacter</taxon>
    </lineage>
</organism>
<keyword evidence="7" id="KW-1185">Reference proteome</keyword>
<reference evidence="5 8" key="3">
    <citation type="submission" date="2018-08" db="EMBL/GenBank/DDBJ databases">
        <title>Complete genome of the Arcobacter marinus type strain JCM 15502.</title>
        <authorList>
            <person name="Miller W.G."/>
            <person name="Yee E."/>
            <person name="Huynh S."/>
            <person name="Parker C.T."/>
        </authorList>
    </citation>
    <scope>NUCLEOTIDE SEQUENCE [LARGE SCALE GENOMIC DNA]</scope>
    <source>
        <strain evidence="5 8">JCM 15502</strain>
    </source>
</reference>
<dbReference type="GO" id="GO:0003677">
    <property type="term" value="F:DNA binding"/>
    <property type="evidence" value="ECO:0007669"/>
    <property type="project" value="UniProtKB-KW"/>
</dbReference>
<dbReference type="Pfam" id="PF13412">
    <property type="entry name" value="HTH_24"/>
    <property type="match status" value="1"/>
</dbReference>
<accession>A0A347TIR4</accession>
<dbReference type="PRINTS" id="PR00598">
    <property type="entry name" value="HTHMARR"/>
</dbReference>
<sequence length="140" mass="16185">MEDNNLDIKFLLLEKLNLIEELSFIEAKKHEFETNDIVTATRIITLIQNGIVTPSLLGKKLNISRQAIHKSINNLCEKGYLCLDDETSNKKNKQINITKKGNELLVCRKEVMNKVENTIKKNIGQEEFTKLKELLSKKWD</sequence>
<dbReference type="KEGG" id="amar:AMRN_0737"/>
<dbReference type="InterPro" id="IPR036388">
    <property type="entry name" value="WH-like_DNA-bd_sf"/>
</dbReference>
<dbReference type="EMBL" id="CP032101">
    <property type="protein sequence ID" value="AXX86492.1"/>
    <property type="molecule type" value="Genomic_DNA"/>
</dbReference>
<reference evidence="7" key="1">
    <citation type="submission" date="2017-09" db="EMBL/GenBank/DDBJ databases">
        <title>Arcobacter canalis sp. nov., a new species isolated from a water canal contaminated with urban sewage.</title>
        <authorList>
            <person name="Perez-Cataluna A."/>
            <person name="Salas-Masso N."/>
            <person name="Figueras M.J."/>
        </authorList>
    </citation>
    <scope>NUCLEOTIDE SEQUENCE [LARGE SCALE GENOMIC DNA]</scope>
    <source>
        <strain evidence="7">CECT 7727</strain>
    </source>
</reference>
<evidence type="ECO:0000259" key="4">
    <source>
        <dbReference type="PROSITE" id="PS50995"/>
    </source>
</evidence>
<dbReference type="InterPro" id="IPR036390">
    <property type="entry name" value="WH_DNA-bd_sf"/>
</dbReference>
<name>A0A347TIR4_9BACT</name>
<dbReference type="Proteomes" id="UP000224740">
    <property type="component" value="Unassembled WGS sequence"/>
</dbReference>
<reference evidence="6" key="2">
    <citation type="submission" date="2017-09" db="EMBL/GenBank/DDBJ databases">
        <authorList>
            <person name="Perez-Cataluna A."/>
            <person name="Figueras M.J."/>
            <person name="Salas-Masso N."/>
        </authorList>
    </citation>
    <scope>NUCLEOTIDE SEQUENCE</scope>
    <source>
        <strain evidence="6">CECT 7727</strain>
    </source>
</reference>
<proteinExistence type="predicted"/>
<protein>
    <submittedName>
        <fullName evidence="5">Transcriptional regulator, MarR family</fullName>
    </submittedName>
</protein>